<dbReference type="InterPro" id="IPR038657">
    <property type="entry name" value="Ribosomal_bL19_sf"/>
</dbReference>
<dbReference type="InterPro" id="IPR008991">
    <property type="entry name" value="Translation_prot_SH3-like_sf"/>
</dbReference>
<dbReference type="PATRIC" id="fig|673862.3.peg.413"/>
<dbReference type="EMBL" id="HG793133">
    <property type="protein sequence ID" value="CDK30527.1"/>
    <property type="molecule type" value="Genomic_DNA"/>
</dbReference>
<evidence type="ECO:0000256" key="3">
    <source>
        <dbReference type="ARBA" id="ARBA00023274"/>
    </source>
</evidence>
<comment type="similarity">
    <text evidence="1 5 6">Belongs to the bacterial ribosomal protein bL19 family.</text>
</comment>
<evidence type="ECO:0000256" key="2">
    <source>
        <dbReference type="ARBA" id="ARBA00022980"/>
    </source>
</evidence>
<evidence type="ECO:0000313" key="7">
    <source>
        <dbReference type="EMBL" id="CDK30527.1"/>
    </source>
</evidence>
<dbReference type="KEGG" id="dpb:BABL1_gene_492"/>
<dbReference type="Pfam" id="PF01245">
    <property type="entry name" value="Ribosomal_L19"/>
    <property type="match status" value="1"/>
</dbReference>
<dbReference type="STRING" id="673862.BABL1_gene_492"/>
<reference evidence="7 8" key="1">
    <citation type="journal article" date="2015" name="Biol. Direct">
        <title>Babela massiliensis, a representative of a widespread bacterial phylum with unusual adaptations to parasitism in amoebae.</title>
        <authorList>
            <person name="Pagnier I."/>
            <person name="Yutin N."/>
            <person name="Croce O."/>
            <person name="Makarova K.S."/>
            <person name="Wolf Y.I."/>
            <person name="Benamar S."/>
            <person name="Raoult D."/>
            <person name="Koonin E.V."/>
            <person name="La Scola B."/>
        </authorList>
    </citation>
    <scope>NUCLEOTIDE SEQUENCE [LARGE SCALE GENOMIC DNA]</scope>
    <source>
        <strain evidence="8">BABL1</strain>
    </source>
</reference>
<evidence type="ECO:0000256" key="4">
    <source>
        <dbReference type="ARBA" id="ARBA00035171"/>
    </source>
</evidence>
<evidence type="ECO:0000313" key="8">
    <source>
        <dbReference type="Proteomes" id="UP000018769"/>
    </source>
</evidence>
<dbReference type="HAMAP" id="MF_00402">
    <property type="entry name" value="Ribosomal_bL19"/>
    <property type="match status" value="1"/>
</dbReference>
<gene>
    <name evidence="5 7" type="primary">rplS</name>
    <name evidence="7" type="ORF">BABL1_gene_492</name>
</gene>
<dbReference type="InterPro" id="IPR001857">
    <property type="entry name" value="Ribosomal_bL19"/>
</dbReference>
<dbReference type="GO" id="GO:0003735">
    <property type="term" value="F:structural constituent of ribosome"/>
    <property type="evidence" value="ECO:0007669"/>
    <property type="project" value="InterPro"/>
</dbReference>
<dbReference type="NCBIfam" id="TIGR01024">
    <property type="entry name" value="rplS_bact"/>
    <property type="match status" value="1"/>
</dbReference>
<dbReference type="Gene3D" id="2.30.30.790">
    <property type="match status" value="1"/>
</dbReference>
<dbReference type="PIRSF" id="PIRSF002191">
    <property type="entry name" value="Ribosomal_L19"/>
    <property type="match status" value="1"/>
</dbReference>
<dbReference type="PANTHER" id="PTHR15680">
    <property type="entry name" value="RIBOSOMAL PROTEIN L19"/>
    <property type="match status" value="1"/>
</dbReference>
<organism evidence="7 8">
    <name type="scientific">Candidatus Babela massiliensis</name>
    <dbReference type="NCBI Taxonomy" id="673862"/>
    <lineage>
        <taxon>Bacteria</taxon>
        <taxon>Candidatus Babelota</taxon>
        <taxon>Candidatus Babeliae</taxon>
        <taxon>Candidatus Babeliales</taxon>
        <taxon>Candidatus Babeliaceae</taxon>
        <taxon>Candidatus Babela</taxon>
    </lineage>
</organism>
<dbReference type="OrthoDB" id="9803541at2"/>
<dbReference type="InterPro" id="IPR018257">
    <property type="entry name" value="Ribosomal_bL19_CS"/>
</dbReference>
<sequence length="138" mass="16076">MKAKKYTKETILQIGMQDRNFDKFNIGDAIKVAQRIKEGDKERIQIFEGDVIAKHEKGIASTFTIRKIGANSVAVERIFPFYSPIIESISFVRRGKVRRAKLYYMRDRIGKAARVQEKVLTKEQKEQREQQKKNQANV</sequence>
<proteinExistence type="inferred from homology"/>
<dbReference type="PROSITE" id="PS01015">
    <property type="entry name" value="RIBOSOMAL_L19"/>
    <property type="match status" value="1"/>
</dbReference>
<dbReference type="Proteomes" id="UP000018769">
    <property type="component" value="Chromosome I"/>
</dbReference>
<dbReference type="HOGENOM" id="CLU_103507_2_2_7"/>
<protein>
    <recommendedName>
        <fullName evidence="4 5">Large ribosomal subunit protein bL19</fullName>
    </recommendedName>
</protein>
<dbReference type="GO" id="GO:0022625">
    <property type="term" value="C:cytosolic large ribosomal subunit"/>
    <property type="evidence" value="ECO:0007669"/>
    <property type="project" value="TreeGrafter"/>
</dbReference>
<evidence type="ECO:0000256" key="6">
    <source>
        <dbReference type="RuleBase" id="RU000559"/>
    </source>
</evidence>
<dbReference type="PANTHER" id="PTHR15680:SF9">
    <property type="entry name" value="LARGE RIBOSOMAL SUBUNIT PROTEIN BL19M"/>
    <property type="match status" value="1"/>
</dbReference>
<dbReference type="GO" id="GO:0006412">
    <property type="term" value="P:translation"/>
    <property type="evidence" value="ECO:0007669"/>
    <property type="project" value="UniProtKB-UniRule"/>
</dbReference>
<evidence type="ECO:0000256" key="5">
    <source>
        <dbReference type="HAMAP-Rule" id="MF_00402"/>
    </source>
</evidence>
<dbReference type="SUPFAM" id="SSF50104">
    <property type="entry name" value="Translation proteins SH3-like domain"/>
    <property type="match status" value="1"/>
</dbReference>
<keyword evidence="8" id="KW-1185">Reference proteome</keyword>
<evidence type="ECO:0000256" key="1">
    <source>
        <dbReference type="ARBA" id="ARBA00005781"/>
    </source>
</evidence>
<accession>V6DG08</accession>
<keyword evidence="3 5" id="KW-0687">Ribonucleoprotein</keyword>
<dbReference type="PRINTS" id="PR00061">
    <property type="entry name" value="RIBOSOMALL19"/>
</dbReference>
<dbReference type="eggNOG" id="COG0335">
    <property type="taxonomic scope" value="Bacteria"/>
</dbReference>
<keyword evidence="2 5" id="KW-0689">Ribosomal protein</keyword>
<name>V6DG08_9BACT</name>
<dbReference type="AlphaFoldDB" id="V6DG08"/>
<comment type="function">
    <text evidence="5 6">This protein is located at the 30S-50S ribosomal subunit interface and may play a role in the structure and function of the aminoacyl-tRNA binding site.</text>
</comment>